<dbReference type="OMA" id="EAWCHAY"/>
<evidence type="ECO:0000256" key="1">
    <source>
        <dbReference type="ARBA" id="ARBA00023015"/>
    </source>
</evidence>
<dbReference type="PANTHER" id="PTHR13703">
    <property type="entry name" value="SMAD"/>
    <property type="match status" value="1"/>
</dbReference>
<dbReference type="PROSITE" id="PS51076">
    <property type="entry name" value="MH2"/>
    <property type="match status" value="1"/>
</dbReference>
<dbReference type="OrthoDB" id="5794312at2759"/>
<dbReference type="Gene3D" id="2.60.200.10">
    <property type="match status" value="1"/>
</dbReference>
<dbReference type="GO" id="GO:0000981">
    <property type="term" value="F:DNA-binding transcription factor activity, RNA polymerase II-specific"/>
    <property type="evidence" value="ECO:0007669"/>
    <property type="project" value="TreeGrafter"/>
</dbReference>
<dbReference type="GO" id="GO:0050793">
    <property type="term" value="P:regulation of developmental process"/>
    <property type="evidence" value="ECO:0007669"/>
    <property type="project" value="UniProtKB-ARBA"/>
</dbReference>
<dbReference type="GO" id="GO:0000978">
    <property type="term" value="F:RNA polymerase II cis-regulatory region sequence-specific DNA binding"/>
    <property type="evidence" value="ECO:0007669"/>
    <property type="project" value="TreeGrafter"/>
</dbReference>
<dbReference type="GO" id="GO:0009653">
    <property type="term" value="P:anatomical structure morphogenesis"/>
    <property type="evidence" value="ECO:0007669"/>
    <property type="project" value="TreeGrafter"/>
</dbReference>
<dbReference type="InterPro" id="IPR008984">
    <property type="entry name" value="SMAD_FHA_dom_sf"/>
</dbReference>
<dbReference type="GO" id="GO:0071144">
    <property type="term" value="C:heteromeric SMAD protein complex"/>
    <property type="evidence" value="ECO:0007669"/>
    <property type="project" value="TreeGrafter"/>
</dbReference>
<dbReference type="InterPro" id="IPR017855">
    <property type="entry name" value="SMAD-like_dom_sf"/>
</dbReference>
<dbReference type="Pfam" id="PF03166">
    <property type="entry name" value="MH2"/>
    <property type="match status" value="1"/>
</dbReference>
<feature type="domain" description="MH2" evidence="3">
    <location>
        <begin position="207"/>
        <end position="400"/>
    </location>
</feature>
<proteinExistence type="predicted"/>
<accession>A0A3P6U286</accession>
<gene>
    <name evidence="4" type="ORF">NLS_LOCUS7041</name>
</gene>
<dbReference type="CDD" id="cd10495">
    <property type="entry name" value="MH2_R-SMAD"/>
    <property type="match status" value="1"/>
</dbReference>
<organism evidence="4 5">
    <name type="scientific">Litomosoides sigmodontis</name>
    <name type="common">Filarial nematode worm</name>
    <dbReference type="NCBI Taxonomy" id="42156"/>
    <lineage>
        <taxon>Eukaryota</taxon>
        <taxon>Metazoa</taxon>
        <taxon>Ecdysozoa</taxon>
        <taxon>Nematoda</taxon>
        <taxon>Chromadorea</taxon>
        <taxon>Rhabditida</taxon>
        <taxon>Spirurina</taxon>
        <taxon>Spiruromorpha</taxon>
        <taxon>Filarioidea</taxon>
        <taxon>Onchocercidae</taxon>
        <taxon>Litomosoides</taxon>
    </lineage>
</organism>
<dbReference type="Proteomes" id="UP000277928">
    <property type="component" value="Unassembled WGS sequence"/>
</dbReference>
<evidence type="ECO:0000259" key="3">
    <source>
        <dbReference type="PROSITE" id="PS51076"/>
    </source>
</evidence>
<name>A0A3P6U286_LITSI</name>
<dbReference type="InterPro" id="IPR001132">
    <property type="entry name" value="SMAD_dom_Dwarfin-type"/>
</dbReference>
<dbReference type="SMART" id="SM00524">
    <property type="entry name" value="DWB"/>
    <property type="match status" value="1"/>
</dbReference>
<evidence type="ECO:0000313" key="4">
    <source>
        <dbReference type="EMBL" id="VDK85260.1"/>
    </source>
</evidence>
<evidence type="ECO:0000256" key="2">
    <source>
        <dbReference type="ARBA" id="ARBA00023163"/>
    </source>
</evidence>
<dbReference type="SUPFAM" id="SSF49879">
    <property type="entry name" value="SMAD/FHA domain"/>
    <property type="match status" value="1"/>
</dbReference>
<dbReference type="GO" id="GO:0030509">
    <property type="term" value="P:BMP signaling pathway"/>
    <property type="evidence" value="ECO:0007669"/>
    <property type="project" value="TreeGrafter"/>
</dbReference>
<dbReference type="GO" id="GO:0030154">
    <property type="term" value="P:cell differentiation"/>
    <property type="evidence" value="ECO:0007669"/>
    <property type="project" value="TreeGrafter"/>
</dbReference>
<dbReference type="GO" id="GO:0070411">
    <property type="term" value="F:I-SMAD binding"/>
    <property type="evidence" value="ECO:0007669"/>
    <property type="project" value="TreeGrafter"/>
</dbReference>
<keyword evidence="2" id="KW-0804">Transcription</keyword>
<evidence type="ECO:0000313" key="5">
    <source>
        <dbReference type="Proteomes" id="UP000277928"/>
    </source>
</evidence>
<keyword evidence="1" id="KW-0805">Transcription regulation</keyword>
<dbReference type="GO" id="GO:0051239">
    <property type="term" value="P:regulation of multicellular organismal process"/>
    <property type="evidence" value="ECO:0007669"/>
    <property type="project" value="UniProtKB-ARBA"/>
</dbReference>
<dbReference type="GO" id="GO:0009791">
    <property type="term" value="P:post-embryonic development"/>
    <property type="evidence" value="ECO:0007669"/>
    <property type="project" value="UniProtKB-ARBA"/>
</dbReference>
<dbReference type="EMBL" id="UYRX01000679">
    <property type="protein sequence ID" value="VDK85260.1"/>
    <property type="molecule type" value="Genomic_DNA"/>
</dbReference>
<sequence>MDLLTRGNNETKSYLHERMCGTPSSSSNCYPNKTIPTQQTWHLLTTVEVGDSGQVSSSTPMDYQEQMDEAATNVQTKVESGTMDSVYYFGANDQLLNCTASATSECPGQTLHEFSTFMQDQQERDVRRSACTSTVSRLPTEQGNCISYTTQQTTPINRPGNSQDSLAQILYMRSQRPRIQPHIRPKPSDVAVNVKDYPPAAPVPEAWCHAYYYELNQRIGEPFKGGTSHVIVDGFCAPSEAERFCLGALANVNRNPGVVNARRQIGRGVRIFRQDEDVYAECLSEAPVFIQSPIHAVKSHDHPATVYRLPSGHIMQVFDNESFETLLAQSTSQGFHAVYSLQRMCHMRISFVKGWGEQYKRQTITSTPCWVEIHLAIPLQKLDRVLSQIPGPNDPIHSFT</sequence>
<reference evidence="4 5" key="1">
    <citation type="submission" date="2018-08" db="EMBL/GenBank/DDBJ databases">
        <authorList>
            <person name="Laetsch R D."/>
            <person name="Stevens L."/>
            <person name="Kumar S."/>
            <person name="Blaxter L. M."/>
        </authorList>
    </citation>
    <scope>NUCLEOTIDE SEQUENCE [LARGE SCALE GENOMIC DNA]</scope>
</reference>
<dbReference type="InterPro" id="IPR013790">
    <property type="entry name" value="Dwarfin"/>
</dbReference>
<dbReference type="AlphaFoldDB" id="A0A3P6U286"/>
<dbReference type="STRING" id="42156.A0A3P6U286"/>
<protein>
    <recommendedName>
        <fullName evidence="3">MH2 domain-containing protein</fullName>
    </recommendedName>
</protein>
<dbReference type="GO" id="GO:0060395">
    <property type="term" value="P:SMAD protein signal transduction"/>
    <property type="evidence" value="ECO:0007669"/>
    <property type="project" value="TreeGrafter"/>
</dbReference>
<keyword evidence="5" id="KW-1185">Reference proteome</keyword>